<proteinExistence type="inferred from homology"/>
<dbReference type="InterPro" id="IPR013766">
    <property type="entry name" value="Thioredoxin_domain"/>
</dbReference>
<evidence type="ECO:0000256" key="2">
    <source>
        <dbReference type="ARBA" id="ARBA00010505"/>
    </source>
</evidence>
<dbReference type="Pfam" id="PF08534">
    <property type="entry name" value="Redoxin"/>
    <property type="match status" value="1"/>
</dbReference>
<dbReference type="InterPro" id="IPR036249">
    <property type="entry name" value="Thioredoxin-like_sf"/>
</dbReference>
<name>A0ABY9DSX7_VITVI</name>
<organism evidence="9 10">
    <name type="scientific">Vitis vinifera</name>
    <name type="common">Grape</name>
    <dbReference type="NCBI Taxonomy" id="29760"/>
    <lineage>
        <taxon>Eukaryota</taxon>
        <taxon>Viridiplantae</taxon>
        <taxon>Streptophyta</taxon>
        <taxon>Embryophyta</taxon>
        <taxon>Tracheophyta</taxon>
        <taxon>Spermatophyta</taxon>
        <taxon>Magnoliopsida</taxon>
        <taxon>eudicotyledons</taxon>
        <taxon>Gunneridae</taxon>
        <taxon>Pentapetalae</taxon>
        <taxon>rosids</taxon>
        <taxon>Vitales</taxon>
        <taxon>Vitaceae</taxon>
        <taxon>Viteae</taxon>
        <taxon>Vitis</taxon>
    </lineage>
</organism>
<evidence type="ECO:0000313" key="10">
    <source>
        <dbReference type="Proteomes" id="UP001227230"/>
    </source>
</evidence>
<protein>
    <recommendedName>
        <fullName evidence="3">glutaredoxin-dependent peroxiredoxin</fullName>
        <ecNumber evidence="3">1.11.1.25</ecNumber>
    </recommendedName>
    <alternativeName>
        <fullName evidence="7">Glutaredoxin-dependent peroxiredoxin</fullName>
    </alternativeName>
</protein>
<feature type="domain" description="Thioredoxin" evidence="8">
    <location>
        <begin position="84"/>
        <end position="220"/>
    </location>
</feature>
<dbReference type="InterPro" id="IPR013740">
    <property type="entry name" value="Redoxin"/>
</dbReference>
<evidence type="ECO:0000313" key="9">
    <source>
        <dbReference type="EMBL" id="WKA10149.1"/>
    </source>
</evidence>
<comment type="catalytic activity">
    <reaction evidence="1">
        <text>[glutaredoxin]-dithiol + a hydroperoxide = [glutaredoxin]-disulfide + an alcohol + H2O</text>
        <dbReference type="Rhea" id="RHEA:62624"/>
        <dbReference type="Rhea" id="RHEA-COMP:10729"/>
        <dbReference type="Rhea" id="RHEA-COMP:10730"/>
        <dbReference type="ChEBI" id="CHEBI:15377"/>
        <dbReference type="ChEBI" id="CHEBI:29950"/>
        <dbReference type="ChEBI" id="CHEBI:30879"/>
        <dbReference type="ChEBI" id="CHEBI:35924"/>
        <dbReference type="ChEBI" id="CHEBI:50058"/>
        <dbReference type="EC" id="1.11.1.25"/>
    </reaction>
</comment>
<comment type="similarity">
    <text evidence="2">Belongs to the peroxiredoxin family. Prx5 subfamily.</text>
</comment>
<dbReference type="Gene3D" id="3.40.30.10">
    <property type="entry name" value="Glutaredoxin"/>
    <property type="match status" value="1"/>
</dbReference>
<gene>
    <name evidence="9" type="ORF">VitviT2T_027738</name>
</gene>
<dbReference type="PROSITE" id="PS51352">
    <property type="entry name" value="THIOREDOXIN_2"/>
    <property type="match status" value="1"/>
</dbReference>
<accession>A0ABY9DSX7</accession>
<evidence type="ECO:0000256" key="4">
    <source>
        <dbReference type="ARBA" id="ARBA00022559"/>
    </source>
</evidence>
<dbReference type="PANTHER" id="PTHR10430:SF35">
    <property type="entry name" value="GLUTAREDOXIN-DEPENDENT PEROXIREDOXIN"/>
    <property type="match status" value="1"/>
</dbReference>
<dbReference type="SUPFAM" id="SSF52833">
    <property type="entry name" value="Thioredoxin-like"/>
    <property type="match status" value="1"/>
</dbReference>
<dbReference type="EMBL" id="CP126665">
    <property type="protein sequence ID" value="WKA10149.1"/>
    <property type="molecule type" value="Genomic_DNA"/>
</dbReference>
<evidence type="ECO:0000256" key="7">
    <source>
        <dbReference type="ARBA" id="ARBA00031688"/>
    </source>
</evidence>
<evidence type="ECO:0000256" key="5">
    <source>
        <dbReference type="ARBA" id="ARBA00022862"/>
    </source>
</evidence>
<dbReference type="PANTHER" id="PTHR10430">
    <property type="entry name" value="PEROXIREDOXIN"/>
    <property type="match status" value="1"/>
</dbReference>
<dbReference type="EC" id="1.11.1.25" evidence="3"/>
<evidence type="ECO:0000256" key="6">
    <source>
        <dbReference type="ARBA" id="ARBA00023002"/>
    </source>
</evidence>
<keyword evidence="10" id="KW-1185">Reference proteome</keyword>
<evidence type="ECO:0000259" key="8">
    <source>
        <dbReference type="PROSITE" id="PS51352"/>
    </source>
</evidence>
<keyword evidence="4" id="KW-0575">Peroxidase</keyword>
<evidence type="ECO:0000256" key="1">
    <source>
        <dbReference type="ARBA" id="ARBA00001711"/>
    </source>
</evidence>
<keyword evidence="6" id="KW-0560">Oxidoreductase</keyword>
<keyword evidence="5" id="KW-0049">Antioxidant</keyword>
<dbReference type="Proteomes" id="UP001227230">
    <property type="component" value="Chromosome 18"/>
</dbReference>
<sequence>MAASVNNIAATFATAPIPSSSSSSSNQATFALSMSRKPISTSWNPHRSLHRSQKSFFINLYGPPGPPPPFQEISTARDPRLASISIGGKLPNATLSSLGPNGRVQNVDISSLAKGKKLLLVGVSAAFSPNCTRFVKRIEAMKGKSADLIACVAINDEFVMRAWGQHLGVGEKVMMLSDGRGELATALGLSTHIQNDVSAGSGLGVRSRRFCLAAVNGLITTVHLDDSDDYCISHATGRC</sequence>
<reference evidence="9 10" key="1">
    <citation type="journal article" date="2023" name="Hortic Res">
        <title>The complete reference genome for grapevine (Vitis vinifera L.) genetics and breeding.</title>
        <authorList>
            <person name="Shi X."/>
            <person name="Cao S."/>
            <person name="Wang X."/>
            <person name="Huang S."/>
            <person name="Wang Y."/>
            <person name="Liu Z."/>
            <person name="Liu W."/>
            <person name="Leng X."/>
            <person name="Peng Y."/>
            <person name="Wang N."/>
            <person name="Wang Y."/>
            <person name="Ma Z."/>
            <person name="Xu X."/>
            <person name="Zhang F."/>
            <person name="Xue H."/>
            <person name="Zhong H."/>
            <person name="Wang Y."/>
            <person name="Zhang K."/>
            <person name="Velt A."/>
            <person name="Avia K."/>
            <person name="Holtgrawe D."/>
            <person name="Grimplet J."/>
            <person name="Matus J.T."/>
            <person name="Ware D."/>
            <person name="Wu X."/>
            <person name="Wang H."/>
            <person name="Liu C."/>
            <person name="Fang Y."/>
            <person name="Rustenholz C."/>
            <person name="Cheng Z."/>
            <person name="Xiao H."/>
            <person name="Zhou Y."/>
        </authorList>
    </citation>
    <scope>NUCLEOTIDE SEQUENCE [LARGE SCALE GENOMIC DNA]</scope>
    <source>
        <strain evidence="10">cv. Pinot noir / PN40024</strain>
        <tissue evidence="9">Leaf</tissue>
    </source>
</reference>
<dbReference type="InterPro" id="IPR037944">
    <property type="entry name" value="PRX5-like"/>
</dbReference>
<evidence type="ECO:0000256" key="3">
    <source>
        <dbReference type="ARBA" id="ARBA00013016"/>
    </source>
</evidence>